<dbReference type="Gene3D" id="2.60.210.10">
    <property type="entry name" value="Apoptosis, Tumor Necrosis Factor Receptor Associated Protein 2, Chain A"/>
    <property type="match status" value="2"/>
</dbReference>
<dbReference type="EMBL" id="KI630370">
    <property type="protein sequence ID" value="EYU40991.1"/>
    <property type="molecule type" value="Genomic_DNA"/>
</dbReference>
<evidence type="ECO:0000259" key="1">
    <source>
        <dbReference type="PROSITE" id="PS50144"/>
    </source>
</evidence>
<dbReference type="SUPFAM" id="SSF49599">
    <property type="entry name" value="TRAF domain-like"/>
    <property type="match status" value="2"/>
</dbReference>
<accession>A0A022RM13</accession>
<protein>
    <recommendedName>
        <fullName evidence="1">MATH domain-containing protein</fullName>
    </recommendedName>
</protein>
<feature type="non-terminal residue" evidence="2">
    <location>
        <position position="1"/>
    </location>
</feature>
<dbReference type="InterPro" id="IPR002083">
    <property type="entry name" value="MATH/TRAF_dom"/>
</dbReference>
<dbReference type="InterPro" id="IPR008974">
    <property type="entry name" value="TRAF-like"/>
</dbReference>
<name>A0A022RM13_ERYGU</name>
<evidence type="ECO:0000313" key="2">
    <source>
        <dbReference type="EMBL" id="EYU40991.1"/>
    </source>
</evidence>
<dbReference type="PhylomeDB" id="A0A022RM13"/>
<feature type="domain" description="MATH" evidence="1">
    <location>
        <begin position="68"/>
        <end position="190"/>
    </location>
</feature>
<keyword evidence="3" id="KW-1185">Reference proteome</keyword>
<proteinExistence type="predicted"/>
<dbReference type="PROSITE" id="PS50144">
    <property type="entry name" value="MATH"/>
    <property type="match status" value="1"/>
</dbReference>
<dbReference type="PANTHER" id="PTHR46162:SF20">
    <property type="entry name" value="UBIQUITIN CARBOXYL-TERMINAL HYDROLASE 7-LIKE ISOFORM X1"/>
    <property type="match status" value="1"/>
</dbReference>
<dbReference type="Pfam" id="PF22486">
    <property type="entry name" value="MATH_2"/>
    <property type="match status" value="2"/>
</dbReference>
<reference evidence="2 3" key="1">
    <citation type="journal article" date="2013" name="Proc. Natl. Acad. Sci. U.S.A.">
        <title>Fine-scale variation in meiotic recombination in Mimulus inferred from population shotgun sequencing.</title>
        <authorList>
            <person name="Hellsten U."/>
            <person name="Wright K.M."/>
            <person name="Jenkins J."/>
            <person name="Shu S."/>
            <person name="Yuan Y."/>
            <person name="Wessler S.R."/>
            <person name="Schmutz J."/>
            <person name="Willis J.H."/>
            <person name="Rokhsar D.S."/>
        </authorList>
    </citation>
    <scope>NUCLEOTIDE SEQUENCE [LARGE SCALE GENOMIC DNA]</scope>
    <source>
        <strain evidence="3">cv. DUN x IM62</strain>
    </source>
</reference>
<dbReference type="eggNOG" id="KOG1987">
    <property type="taxonomic scope" value="Eukaryota"/>
</dbReference>
<sequence>SLPANLEVNVVFSIFLFNPISGNYLCSLGTTRRFQAMKSEWGISKFISKKVMSDPSNGYLVDDNCVLGAERNWKIPNFSKLGKVWNSEQFSAGGHKWKINLYPKGNGEATGRSVSVFLQHLGSERVKAPFTVFIKNHENPGGYCKRVSDNLWFSASDNSWGWSSFIEIAEINDSEKRFIVNDSCLLDIEISVQAVAQ</sequence>
<organism evidence="2 3">
    <name type="scientific">Erythranthe guttata</name>
    <name type="common">Yellow monkey flower</name>
    <name type="synonym">Mimulus guttatus</name>
    <dbReference type="NCBI Taxonomy" id="4155"/>
    <lineage>
        <taxon>Eukaryota</taxon>
        <taxon>Viridiplantae</taxon>
        <taxon>Streptophyta</taxon>
        <taxon>Embryophyta</taxon>
        <taxon>Tracheophyta</taxon>
        <taxon>Spermatophyta</taxon>
        <taxon>Magnoliopsida</taxon>
        <taxon>eudicotyledons</taxon>
        <taxon>Gunneridae</taxon>
        <taxon>Pentapetalae</taxon>
        <taxon>asterids</taxon>
        <taxon>lamiids</taxon>
        <taxon>Lamiales</taxon>
        <taxon>Phrymaceae</taxon>
        <taxon>Erythranthe</taxon>
    </lineage>
</organism>
<evidence type="ECO:0000313" key="3">
    <source>
        <dbReference type="Proteomes" id="UP000030748"/>
    </source>
</evidence>
<dbReference type="PANTHER" id="PTHR46162">
    <property type="entry name" value="TRAF-LIKE FAMILY PROTEIN"/>
    <property type="match status" value="1"/>
</dbReference>
<gene>
    <name evidence="2" type="ORF">MIMGU_mgv1a023052mg</name>
</gene>
<dbReference type="CDD" id="cd00121">
    <property type="entry name" value="MATH"/>
    <property type="match status" value="2"/>
</dbReference>
<dbReference type="Proteomes" id="UP000030748">
    <property type="component" value="Unassembled WGS sequence"/>
</dbReference>
<dbReference type="AlphaFoldDB" id="A0A022RM13"/>